<dbReference type="EMBL" id="MXAV01000048">
    <property type="protein sequence ID" value="PKY09826.1"/>
    <property type="molecule type" value="Genomic_DNA"/>
</dbReference>
<dbReference type="Proteomes" id="UP000234329">
    <property type="component" value="Unassembled WGS sequence"/>
</dbReference>
<accession>A0A2I1DIY1</accession>
<evidence type="ECO:0000313" key="1">
    <source>
        <dbReference type="EMBL" id="PKY09826.1"/>
    </source>
</evidence>
<keyword evidence="2" id="KW-1185">Reference proteome</keyword>
<reference evidence="1 2" key="1">
    <citation type="submission" date="2017-03" db="EMBL/GenBank/DDBJ databases">
        <title>Draft genime sequence of the acidophilic sulfur-oxidizing bacterium Acidithiobacillus sp. SH, isolated from seawater.</title>
        <authorList>
            <person name="Sharmin S."/>
            <person name="Tokuhisa M."/>
            <person name="Kanao T."/>
            <person name="Kamimura K."/>
        </authorList>
    </citation>
    <scope>NUCLEOTIDE SEQUENCE [LARGE SCALE GENOMIC DNA]</scope>
    <source>
        <strain evidence="1 2">SH</strain>
    </source>
</reference>
<dbReference type="AlphaFoldDB" id="A0A2I1DIY1"/>
<organism evidence="1 2">
    <name type="scientific">Acidithiobacillus marinus</name>
    <dbReference type="NCBI Taxonomy" id="187490"/>
    <lineage>
        <taxon>Bacteria</taxon>
        <taxon>Pseudomonadati</taxon>
        <taxon>Pseudomonadota</taxon>
        <taxon>Acidithiobacillia</taxon>
        <taxon>Acidithiobacillales</taxon>
        <taxon>Acidithiobacillaceae</taxon>
        <taxon>Acidithiobacillus</taxon>
    </lineage>
</organism>
<comment type="caution">
    <text evidence="1">The sequence shown here is derived from an EMBL/GenBank/DDBJ whole genome shotgun (WGS) entry which is preliminary data.</text>
</comment>
<protein>
    <submittedName>
        <fullName evidence="1">Uncharacterized protein</fullName>
    </submittedName>
</protein>
<name>A0A2I1DIY1_9PROT</name>
<sequence>MVLRYSEINSAWISYFGDAPCSILGENFFPDISAARRTLHRAGLRLARVNQHHYRIIAQ</sequence>
<gene>
    <name evidence="1" type="ORF">B1757_12820</name>
</gene>
<evidence type="ECO:0000313" key="2">
    <source>
        <dbReference type="Proteomes" id="UP000234329"/>
    </source>
</evidence>
<dbReference type="InParanoid" id="A0A2I1DIY1"/>
<proteinExistence type="predicted"/>